<dbReference type="PATRIC" id="fig|134601.6.peg.3476"/>
<reference evidence="3 4" key="1">
    <citation type="submission" date="2015-07" db="EMBL/GenBank/DDBJ databases">
        <title>Complete genome sequence of Mycobacterium goodii X7B, a facultative thermophilic biodesulfurizing bacterium.</title>
        <authorList>
            <person name="Yu B."/>
            <person name="Li F."/>
            <person name="Xu P."/>
        </authorList>
    </citation>
    <scope>NUCLEOTIDE SEQUENCE [LARGE SCALE GENOMIC DNA]</scope>
    <source>
        <strain evidence="3 4">X7B</strain>
    </source>
</reference>
<feature type="domain" description="HTH merR-type" evidence="2">
    <location>
        <begin position="25"/>
        <end position="93"/>
    </location>
</feature>
<dbReference type="PANTHER" id="PTHR30204">
    <property type="entry name" value="REDOX-CYCLING DRUG-SENSING TRANSCRIPTIONAL ACTIVATOR SOXR"/>
    <property type="match status" value="1"/>
</dbReference>
<gene>
    <name evidence="3" type="ORF">AFA91_16745</name>
</gene>
<sequence>MVRAGVGWPACRSIRNGAGSVGLAEYRLDELAQLSGVNARNIRAYRERGLLDPPRRVGRSAYYDDAHVAQLKVIAQLLNKGFSSAHIAEFFSAVRRGQDLAEVLGIERAKLAAHRSPIAADIVADVSGDDARTLVEAGLAELADGDLVLTDPTLSAAAADSSDQRSLIATAARIARLTADTVNDLAGQTVDILAEDTIGDRAVNITPTVVARTFNRSFHRAFRRALHRQAS</sequence>
<keyword evidence="1" id="KW-0238">DNA-binding</keyword>
<dbReference type="SUPFAM" id="SSF46955">
    <property type="entry name" value="Putative DNA-binding domain"/>
    <property type="match status" value="1"/>
</dbReference>
<dbReference type="InterPro" id="IPR000551">
    <property type="entry name" value="MerR-type_HTH_dom"/>
</dbReference>
<dbReference type="InterPro" id="IPR009061">
    <property type="entry name" value="DNA-bd_dom_put_sf"/>
</dbReference>
<dbReference type="SMART" id="SM00422">
    <property type="entry name" value="HTH_MERR"/>
    <property type="match status" value="1"/>
</dbReference>
<dbReference type="AlphaFoldDB" id="A0A0K0X760"/>
<dbReference type="GO" id="GO:0003677">
    <property type="term" value="F:DNA binding"/>
    <property type="evidence" value="ECO:0007669"/>
    <property type="project" value="UniProtKB-KW"/>
</dbReference>
<dbReference type="Proteomes" id="UP000062255">
    <property type="component" value="Chromosome"/>
</dbReference>
<dbReference type="EMBL" id="CP012150">
    <property type="protein sequence ID" value="AKS33284.1"/>
    <property type="molecule type" value="Genomic_DNA"/>
</dbReference>
<name>A0A0K0X760_MYCGD</name>
<dbReference type="STRING" id="134601.AFA91_16745"/>
<evidence type="ECO:0000256" key="1">
    <source>
        <dbReference type="ARBA" id="ARBA00023125"/>
    </source>
</evidence>
<evidence type="ECO:0000259" key="2">
    <source>
        <dbReference type="PROSITE" id="PS50937"/>
    </source>
</evidence>
<evidence type="ECO:0000313" key="3">
    <source>
        <dbReference type="EMBL" id="AKS33284.1"/>
    </source>
</evidence>
<dbReference type="KEGG" id="mgo:AFA91_16745"/>
<dbReference type="PROSITE" id="PS50937">
    <property type="entry name" value="HTH_MERR_2"/>
    <property type="match status" value="1"/>
</dbReference>
<dbReference type="Gene3D" id="1.10.1660.10">
    <property type="match status" value="1"/>
</dbReference>
<organism evidence="3 4">
    <name type="scientific">Mycolicibacterium goodii</name>
    <name type="common">Mycobacterium goodii</name>
    <dbReference type="NCBI Taxonomy" id="134601"/>
    <lineage>
        <taxon>Bacteria</taxon>
        <taxon>Bacillati</taxon>
        <taxon>Actinomycetota</taxon>
        <taxon>Actinomycetes</taxon>
        <taxon>Mycobacteriales</taxon>
        <taxon>Mycobacteriaceae</taxon>
        <taxon>Mycolicibacterium</taxon>
    </lineage>
</organism>
<dbReference type="PRINTS" id="PR00040">
    <property type="entry name" value="HTHMERR"/>
</dbReference>
<evidence type="ECO:0000313" key="4">
    <source>
        <dbReference type="Proteomes" id="UP000062255"/>
    </source>
</evidence>
<dbReference type="InterPro" id="IPR047057">
    <property type="entry name" value="MerR_fam"/>
</dbReference>
<protein>
    <submittedName>
        <fullName evidence="3">MerR family transcriptional regulator</fullName>
    </submittedName>
</protein>
<accession>A0A0K0X760</accession>
<dbReference type="PANTHER" id="PTHR30204:SF93">
    <property type="entry name" value="HTH MERR-TYPE DOMAIN-CONTAINING PROTEIN"/>
    <property type="match status" value="1"/>
</dbReference>
<dbReference type="Pfam" id="PF13411">
    <property type="entry name" value="MerR_1"/>
    <property type="match status" value="1"/>
</dbReference>
<dbReference type="GO" id="GO:0003700">
    <property type="term" value="F:DNA-binding transcription factor activity"/>
    <property type="evidence" value="ECO:0007669"/>
    <property type="project" value="InterPro"/>
</dbReference>
<proteinExistence type="predicted"/>